<organism evidence="2 3">
    <name type="scientific">Paractinoplanes atraurantiacus</name>
    <dbReference type="NCBI Taxonomy" id="1036182"/>
    <lineage>
        <taxon>Bacteria</taxon>
        <taxon>Bacillati</taxon>
        <taxon>Actinomycetota</taxon>
        <taxon>Actinomycetes</taxon>
        <taxon>Micromonosporales</taxon>
        <taxon>Micromonosporaceae</taxon>
        <taxon>Paractinoplanes</taxon>
    </lineage>
</organism>
<dbReference type="GO" id="GO:0051920">
    <property type="term" value="F:peroxiredoxin activity"/>
    <property type="evidence" value="ECO:0007669"/>
    <property type="project" value="InterPro"/>
</dbReference>
<protein>
    <submittedName>
        <fullName evidence="2">Alkylhydroperoxidase AhpD family core domain-containing protein</fullName>
    </submittedName>
</protein>
<reference evidence="2 3" key="1">
    <citation type="submission" date="2017-09" db="EMBL/GenBank/DDBJ databases">
        <authorList>
            <person name="Ehlers B."/>
            <person name="Leendertz F.H."/>
        </authorList>
    </citation>
    <scope>NUCLEOTIDE SEQUENCE [LARGE SCALE GENOMIC DNA]</scope>
    <source>
        <strain evidence="2 3">CGMCC 4.6857</strain>
    </source>
</reference>
<accession>A0A285K5P8</accession>
<evidence type="ECO:0000313" key="3">
    <source>
        <dbReference type="Proteomes" id="UP000219612"/>
    </source>
</evidence>
<dbReference type="Pfam" id="PF02627">
    <property type="entry name" value="CMD"/>
    <property type="match status" value="1"/>
</dbReference>
<evidence type="ECO:0000259" key="1">
    <source>
        <dbReference type="Pfam" id="PF02627"/>
    </source>
</evidence>
<dbReference type="PANTHER" id="PTHR35446:SF2">
    <property type="entry name" value="CARBOXYMUCONOLACTONE DECARBOXYLASE-LIKE DOMAIN-CONTAINING PROTEIN"/>
    <property type="match status" value="1"/>
</dbReference>
<dbReference type="Proteomes" id="UP000219612">
    <property type="component" value="Unassembled WGS sequence"/>
</dbReference>
<dbReference type="EMBL" id="OBDY01000030">
    <property type="protein sequence ID" value="SNY66816.1"/>
    <property type="molecule type" value="Genomic_DNA"/>
</dbReference>
<dbReference type="OrthoDB" id="9808310at2"/>
<feature type="domain" description="Carboxymuconolactone decarboxylase-like" evidence="1">
    <location>
        <begin position="20"/>
        <end position="71"/>
    </location>
</feature>
<dbReference type="RefSeq" id="WP_097327615.1">
    <property type="nucleotide sequence ID" value="NZ_OBDY01000030.1"/>
</dbReference>
<name>A0A285K5P8_9ACTN</name>
<dbReference type="SUPFAM" id="SSF69118">
    <property type="entry name" value="AhpD-like"/>
    <property type="match status" value="1"/>
</dbReference>
<dbReference type="InterPro" id="IPR029032">
    <property type="entry name" value="AhpD-like"/>
</dbReference>
<dbReference type="InterPro" id="IPR003779">
    <property type="entry name" value="CMD-like"/>
</dbReference>
<proteinExistence type="predicted"/>
<evidence type="ECO:0000313" key="2">
    <source>
        <dbReference type="EMBL" id="SNY66816.1"/>
    </source>
</evidence>
<dbReference type="PANTHER" id="PTHR35446">
    <property type="entry name" value="SI:CH211-175M2.5"/>
    <property type="match status" value="1"/>
</dbReference>
<keyword evidence="2" id="KW-0575">Peroxidase</keyword>
<dbReference type="Gene3D" id="1.20.1290.10">
    <property type="entry name" value="AhpD-like"/>
    <property type="match status" value="1"/>
</dbReference>
<sequence>MPHIDLPQLPGMAGLLAGYPDTAGALNSLAETLLRGPSPLTPAQRENIAAHVSRGNECTFCAETHGAVARHLAGPGGADEQTELMAALLALAGKVRISGREVSGDDVERARAAGADDRMVHDTVLIAAAFSMFNRYVDGLGTLTPKEPAHYERHAGFLAANGYLRPPG</sequence>
<dbReference type="AlphaFoldDB" id="A0A285K5P8"/>
<keyword evidence="3" id="KW-1185">Reference proteome</keyword>
<keyword evidence="2" id="KW-0560">Oxidoreductase</keyword>
<gene>
    <name evidence="2" type="ORF">SAMN05421748_130129</name>
</gene>